<dbReference type="eggNOG" id="COG1295">
    <property type="taxonomic scope" value="Bacteria"/>
</dbReference>
<evidence type="ECO:0000313" key="8">
    <source>
        <dbReference type="Proteomes" id="UP000028492"/>
    </source>
</evidence>
<comment type="subcellular location">
    <subcellularLocation>
        <location evidence="1">Cell membrane</location>
        <topology evidence="1">Multi-pass membrane protein</topology>
    </subcellularLocation>
</comment>
<proteinExistence type="predicted"/>
<sequence length="340" mass="36563">MREKKASTKWQRLRARYRWLDHVARAVNRYIEYGGYHYVASITYFSLFSLVPILMVAVSVAGFVLASQPQLIESMLNAITGTLPGGLGDKAGELLTGFVEQRTSVGIIGLIIGLYSGWNWMNSLRDALTALWGQNRSDLPLLRTIAADLLALLGLASALLLSFAITISGSALGRYLLGLAGVDDTAWGHNVLSAISIPLALLANWLVFLWVLTRLPRKPVGVRSAMRGAVALALGFELLKQAGGIYLRLIGNSPTGVAFGSIIGLIFFISLVARMLVFVTAWTATARDAPPDPVKPPPPVVVRPVVAAPDRHGLKPALVGAVTGVVATLAAQRLRPRRRS</sequence>
<keyword evidence="3 6" id="KW-0812">Transmembrane</keyword>
<dbReference type="PANTHER" id="PTHR30213">
    <property type="entry name" value="INNER MEMBRANE PROTEIN YHJD"/>
    <property type="match status" value="1"/>
</dbReference>
<evidence type="ECO:0000256" key="5">
    <source>
        <dbReference type="ARBA" id="ARBA00023136"/>
    </source>
</evidence>
<dbReference type="RefSeq" id="WP_038515926.1">
    <property type="nucleotide sequence ID" value="NZ_CP008953.1"/>
</dbReference>
<dbReference type="STRING" id="208439.AJAP_26175"/>
<feature type="transmembrane region" description="Helical" evidence="6">
    <location>
        <begin position="257"/>
        <end position="282"/>
    </location>
</feature>
<protein>
    <submittedName>
        <fullName evidence="7">tRNA-processing ribonuclease BN</fullName>
    </submittedName>
</protein>
<dbReference type="AlphaFoldDB" id="A0A075UV99"/>
<dbReference type="HOGENOM" id="CLU_050028_0_1_11"/>
<feature type="transmembrane region" description="Helical" evidence="6">
    <location>
        <begin position="149"/>
        <end position="171"/>
    </location>
</feature>
<dbReference type="Proteomes" id="UP000028492">
    <property type="component" value="Chromosome"/>
</dbReference>
<dbReference type="InterPro" id="IPR017039">
    <property type="entry name" value="Virul_fac_BrkB"/>
</dbReference>
<feature type="transmembrane region" description="Helical" evidence="6">
    <location>
        <begin position="42"/>
        <end position="66"/>
    </location>
</feature>
<keyword evidence="8" id="KW-1185">Reference proteome</keyword>
<dbReference type="PANTHER" id="PTHR30213:SF1">
    <property type="entry name" value="INNER MEMBRANE PROTEIN YHJD"/>
    <property type="match status" value="1"/>
</dbReference>
<evidence type="ECO:0000313" key="7">
    <source>
        <dbReference type="EMBL" id="AIG78082.1"/>
    </source>
</evidence>
<evidence type="ECO:0000256" key="3">
    <source>
        <dbReference type="ARBA" id="ARBA00022692"/>
    </source>
</evidence>
<dbReference type="EMBL" id="CP008953">
    <property type="protein sequence ID" value="AIG78082.1"/>
    <property type="molecule type" value="Genomic_DNA"/>
</dbReference>
<dbReference type="KEGG" id="aja:AJAP_26175"/>
<accession>A0A075UV99</accession>
<reference evidence="7 8" key="1">
    <citation type="journal article" date="2014" name="J. Biotechnol.">
        <title>Complete genome sequence of the actinobacterium Amycolatopsis japonica MG417-CF17(T) (=DSM 44213T) producing (S,S)-N,N'-ethylenediaminedisuccinic acid.</title>
        <authorList>
            <person name="Stegmann E."/>
            <person name="Albersmeier A."/>
            <person name="Spohn M."/>
            <person name="Gert H."/>
            <person name="Weber T."/>
            <person name="Wohlleben W."/>
            <person name="Kalinowski J."/>
            <person name="Ruckert C."/>
        </authorList>
    </citation>
    <scope>NUCLEOTIDE SEQUENCE [LARGE SCALE GENOMIC DNA]</scope>
    <source>
        <strain evidence="8">MG417-CF17 (DSM 44213)</strain>
    </source>
</reference>
<keyword evidence="4 6" id="KW-1133">Transmembrane helix</keyword>
<feature type="transmembrane region" description="Helical" evidence="6">
    <location>
        <begin position="191"/>
        <end position="213"/>
    </location>
</feature>
<name>A0A075UV99_9PSEU</name>
<dbReference type="GO" id="GO:0005886">
    <property type="term" value="C:plasma membrane"/>
    <property type="evidence" value="ECO:0007669"/>
    <property type="project" value="UniProtKB-SubCell"/>
</dbReference>
<organism evidence="7 8">
    <name type="scientific">Amycolatopsis japonica</name>
    <dbReference type="NCBI Taxonomy" id="208439"/>
    <lineage>
        <taxon>Bacteria</taxon>
        <taxon>Bacillati</taxon>
        <taxon>Actinomycetota</taxon>
        <taxon>Actinomycetes</taxon>
        <taxon>Pseudonocardiales</taxon>
        <taxon>Pseudonocardiaceae</taxon>
        <taxon>Amycolatopsis</taxon>
        <taxon>Amycolatopsis japonica group</taxon>
    </lineage>
</organism>
<gene>
    <name evidence="7" type="ORF">AJAP_26175</name>
</gene>
<keyword evidence="2" id="KW-1003">Cell membrane</keyword>
<evidence type="ECO:0000256" key="6">
    <source>
        <dbReference type="SAM" id="Phobius"/>
    </source>
</evidence>
<evidence type="ECO:0000256" key="4">
    <source>
        <dbReference type="ARBA" id="ARBA00022989"/>
    </source>
</evidence>
<evidence type="ECO:0000256" key="2">
    <source>
        <dbReference type="ARBA" id="ARBA00022475"/>
    </source>
</evidence>
<dbReference type="Pfam" id="PF03631">
    <property type="entry name" value="Virul_fac_BrkB"/>
    <property type="match status" value="1"/>
</dbReference>
<keyword evidence="5 6" id="KW-0472">Membrane</keyword>
<evidence type="ECO:0000256" key="1">
    <source>
        <dbReference type="ARBA" id="ARBA00004651"/>
    </source>
</evidence>